<accession>A0A484GGY2</accession>
<evidence type="ECO:0000313" key="2">
    <source>
        <dbReference type="Proteomes" id="UP000295264"/>
    </source>
</evidence>
<dbReference type="AlphaFoldDB" id="A0A484GGY2"/>
<dbReference type="Proteomes" id="UP000295264">
    <property type="component" value="Unassembled WGS sequence"/>
</dbReference>
<name>A0A484GGY2_SOUCH</name>
<feature type="non-terminal residue" evidence="1">
    <location>
        <position position="71"/>
    </location>
</feature>
<dbReference type="EMBL" id="QWLN02008726">
    <property type="protein sequence ID" value="TEA34701.1"/>
    <property type="molecule type" value="Genomic_DNA"/>
</dbReference>
<reference evidence="1 2" key="1">
    <citation type="journal article" date="2018" name="Genomics">
        <title>Molecular footprints of inshore aquatic adaptation in Indo-Pacific humpback dolphin (Sousa chinensis).</title>
        <authorList>
            <person name="Ming Y."/>
            <person name="Jian J."/>
            <person name="Yu F."/>
            <person name="Yu X."/>
            <person name="Wang J."/>
            <person name="Liu W."/>
        </authorList>
    </citation>
    <scope>NUCLEOTIDE SEQUENCE [LARGE SCALE GENOMIC DNA]</scope>
    <source>
        <strain evidence="1">MY-2018</strain>
        <tissue evidence="1">Skin</tissue>
    </source>
</reference>
<protein>
    <submittedName>
        <fullName evidence="1">Uncharacterized protein</fullName>
    </submittedName>
</protein>
<keyword evidence="2" id="KW-1185">Reference proteome</keyword>
<gene>
    <name evidence="1" type="ORF">DBR06_SOUSAS9510026</name>
</gene>
<dbReference type="SUPFAM" id="SSF57196">
    <property type="entry name" value="EGF/Laminin"/>
    <property type="match status" value="1"/>
</dbReference>
<comment type="caution">
    <text evidence="1">The sequence shown here is derived from an EMBL/GenBank/DDBJ whole genome shotgun (WGS) entry which is preliminary data.</text>
</comment>
<sequence length="71" mass="7817">CLGNQSTSVQGLCLTHLHTCSCSSLQRCERHICEIETEDCKSAPCKNGATGTHLYGYFFGKCFPGFTGKYF</sequence>
<organism evidence="1 2">
    <name type="scientific">Sousa chinensis</name>
    <name type="common">Indo-pacific humpbacked dolphin</name>
    <name type="synonym">Steno chinensis</name>
    <dbReference type="NCBI Taxonomy" id="103600"/>
    <lineage>
        <taxon>Eukaryota</taxon>
        <taxon>Metazoa</taxon>
        <taxon>Chordata</taxon>
        <taxon>Craniata</taxon>
        <taxon>Vertebrata</taxon>
        <taxon>Euteleostomi</taxon>
        <taxon>Mammalia</taxon>
        <taxon>Eutheria</taxon>
        <taxon>Laurasiatheria</taxon>
        <taxon>Artiodactyla</taxon>
        <taxon>Whippomorpha</taxon>
        <taxon>Cetacea</taxon>
        <taxon>Odontoceti</taxon>
        <taxon>Delphinidae</taxon>
        <taxon>Sousa</taxon>
    </lineage>
</organism>
<feature type="non-terminal residue" evidence="1">
    <location>
        <position position="1"/>
    </location>
</feature>
<evidence type="ECO:0000313" key="1">
    <source>
        <dbReference type="EMBL" id="TEA34701.1"/>
    </source>
</evidence>
<dbReference type="Gene3D" id="2.10.25.10">
    <property type="entry name" value="Laminin"/>
    <property type="match status" value="1"/>
</dbReference>
<proteinExistence type="predicted"/>